<dbReference type="Proteomes" id="UP000032141">
    <property type="component" value="Chromosome C8"/>
</dbReference>
<organism evidence="1 2">
    <name type="scientific">Brassica oleracea var. oleracea</name>
    <dbReference type="NCBI Taxonomy" id="109376"/>
    <lineage>
        <taxon>Eukaryota</taxon>
        <taxon>Viridiplantae</taxon>
        <taxon>Streptophyta</taxon>
        <taxon>Embryophyta</taxon>
        <taxon>Tracheophyta</taxon>
        <taxon>Spermatophyta</taxon>
        <taxon>Magnoliopsida</taxon>
        <taxon>eudicotyledons</taxon>
        <taxon>Gunneridae</taxon>
        <taxon>Pentapetalae</taxon>
        <taxon>rosids</taxon>
        <taxon>malvids</taxon>
        <taxon>Brassicales</taxon>
        <taxon>Brassicaceae</taxon>
        <taxon>Brassiceae</taxon>
        <taxon>Brassica</taxon>
    </lineage>
</organism>
<reference evidence="1" key="2">
    <citation type="submission" date="2015-03" db="UniProtKB">
        <authorList>
            <consortium name="EnsemblPlants"/>
        </authorList>
    </citation>
    <scope>IDENTIFICATION</scope>
</reference>
<name>A0A0D3DLK4_BRAOL</name>
<protein>
    <submittedName>
        <fullName evidence="1">Uncharacterized protein</fullName>
    </submittedName>
</protein>
<proteinExistence type="predicted"/>
<dbReference type="HOGENOM" id="CLU_1697968_0_0_1"/>
<dbReference type="EnsemblPlants" id="Bo8g034390.1">
    <property type="protein sequence ID" value="Bo8g034390.1"/>
    <property type="gene ID" value="Bo8g034390"/>
</dbReference>
<evidence type="ECO:0000313" key="1">
    <source>
        <dbReference type="EnsemblPlants" id="Bo8g034390.1"/>
    </source>
</evidence>
<sequence length="155" mass="16946">MPPACSSRRDEAVAADHTTIGVWTKTHAPLEITSVPPPFAAANLHRRRLSPVAFRSSQAPFNCSKSFLTRIFTLVSDLESILTVISRDEGVSLELSELLRCLCGGVGYKDVCTGDASFVGACSTEMFVLSTLLGVWCRDVCTIDATWWEYIDILS</sequence>
<evidence type="ECO:0000313" key="2">
    <source>
        <dbReference type="Proteomes" id="UP000032141"/>
    </source>
</evidence>
<keyword evidence="2" id="KW-1185">Reference proteome</keyword>
<dbReference type="AlphaFoldDB" id="A0A0D3DLK4"/>
<reference evidence="1 2" key="1">
    <citation type="journal article" date="2014" name="Genome Biol.">
        <title>Transcriptome and methylome profiling reveals relics of genome dominance in the mesopolyploid Brassica oleracea.</title>
        <authorList>
            <person name="Parkin I.A."/>
            <person name="Koh C."/>
            <person name="Tang H."/>
            <person name="Robinson S.J."/>
            <person name="Kagale S."/>
            <person name="Clarke W.E."/>
            <person name="Town C.D."/>
            <person name="Nixon J."/>
            <person name="Krishnakumar V."/>
            <person name="Bidwell S.L."/>
            <person name="Denoeud F."/>
            <person name="Belcram H."/>
            <person name="Links M.G."/>
            <person name="Just J."/>
            <person name="Clarke C."/>
            <person name="Bender T."/>
            <person name="Huebert T."/>
            <person name="Mason A.S."/>
            <person name="Pires J.C."/>
            <person name="Barker G."/>
            <person name="Moore J."/>
            <person name="Walley P.G."/>
            <person name="Manoli S."/>
            <person name="Batley J."/>
            <person name="Edwards D."/>
            <person name="Nelson M.N."/>
            <person name="Wang X."/>
            <person name="Paterson A.H."/>
            <person name="King G."/>
            <person name="Bancroft I."/>
            <person name="Chalhoub B."/>
            <person name="Sharpe A.G."/>
        </authorList>
    </citation>
    <scope>NUCLEOTIDE SEQUENCE</scope>
    <source>
        <strain evidence="1 2">cv. TO1000</strain>
    </source>
</reference>
<dbReference type="Gramene" id="Bo8g034390.1">
    <property type="protein sequence ID" value="Bo8g034390.1"/>
    <property type="gene ID" value="Bo8g034390"/>
</dbReference>
<accession>A0A0D3DLK4</accession>